<feature type="non-terminal residue" evidence="1">
    <location>
        <position position="1"/>
    </location>
</feature>
<dbReference type="SUPFAM" id="SSF81383">
    <property type="entry name" value="F-box domain"/>
    <property type="match status" value="1"/>
</dbReference>
<proteinExistence type="predicted"/>
<dbReference type="AlphaFoldDB" id="A0AAN5IE11"/>
<dbReference type="EMBL" id="BTRK01000006">
    <property type="protein sequence ID" value="GMR62923.1"/>
    <property type="molecule type" value="Genomic_DNA"/>
</dbReference>
<dbReference type="Proteomes" id="UP001328107">
    <property type="component" value="Unassembled WGS sequence"/>
</dbReference>
<keyword evidence="2" id="KW-1185">Reference proteome</keyword>
<comment type="caution">
    <text evidence="1">The sequence shown here is derived from an EMBL/GenBank/DDBJ whole genome shotgun (WGS) entry which is preliminary data.</text>
</comment>
<accession>A0AAN5IE11</accession>
<sequence length="195" mass="23156">SSQCASMARVRIKKVSFKEERNPNLNTNDLISALPDDILYTLLTYCDRHSLRMLHQTSQRMRLFSLDEINRVPRRCSELRLIHTDDQQAFLLQRKEKNDLTFCYSLDINKVDFEILLSHRRKMMMNEQKYSTRGRLTREFEVLRASPNAQKILKKSSVVPFTDQFIRRLREVLQLNSFHVLRCVNMIIDPLFFSG</sequence>
<dbReference type="InterPro" id="IPR036047">
    <property type="entry name" value="F-box-like_dom_sf"/>
</dbReference>
<feature type="non-terminal residue" evidence="1">
    <location>
        <position position="195"/>
    </location>
</feature>
<name>A0AAN5IE11_9BILA</name>
<protein>
    <recommendedName>
        <fullName evidence="3">F-box domain-containing protein</fullName>
    </recommendedName>
</protein>
<reference evidence="2" key="1">
    <citation type="submission" date="2022-10" db="EMBL/GenBank/DDBJ databases">
        <title>Genome assembly of Pristionchus species.</title>
        <authorList>
            <person name="Yoshida K."/>
            <person name="Sommer R.J."/>
        </authorList>
    </citation>
    <scope>NUCLEOTIDE SEQUENCE [LARGE SCALE GENOMIC DNA]</scope>
    <source>
        <strain evidence="2">RS5460</strain>
    </source>
</reference>
<gene>
    <name evidence="1" type="ORF">PMAYCL1PPCAC_33118</name>
</gene>
<evidence type="ECO:0000313" key="1">
    <source>
        <dbReference type="EMBL" id="GMR62923.1"/>
    </source>
</evidence>
<evidence type="ECO:0000313" key="2">
    <source>
        <dbReference type="Proteomes" id="UP001328107"/>
    </source>
</evidence>
<organism evidence="1 2">
    <name type="scientific">Pristionchus mayeri</name>
    <dbReference type="NCBI Taxonomy" id="1317129"/>
    <lineage>
        <taxon>Eukaryota</taxon>
        <taxon>Metazoa</taxon>
        <taxon>Ecdysozoa</taxon>
        <taxon>Nematoda</taxon>
        <taxon>Chromadorea</taxon>
        <taxon>Rhabditida</taxon>
        <taxon>Rhabditina</taxon>
        <taxon>Diplogasteromorpha</taxon>
        <taxon>Diplogasteroidea</taxon>
        <taxon>Neodiplogasteridae</taxon>
        <taxon>Pristionchus</taxon>
    </lineage>
</organism>
<evidence type="ECO:0008006" key="3">
    <source>
        <dbReference type="Google" id="ProtNLM"/>
    </source>
</evidence>